<name>A0ABU7UU48_9CLOT</name>
<protein>
    <submittedName>
        <fullName evidence="1">DUF2577 family protein</fullName>
    </submittedName>
</protein>
<keyword evidence="2" id="KW-1185">Reference proteome</keyword>
<sequence length="103" mass="11174">MDYTTEFAKKINSKTNISRIGNSKGTVLSIRPLKISISGGSVILDDSNCYLCSNLVENLTGTVVINGVDTTVTFNNSLKINDTVLAISDIRGQKFFITDKVVI</sequence>
<accession>A0ABU7UU48</accession>
<dbReference type="Proteomes" id="UP001498469">
    <property type="component" value="Unassembled WGS sequence"/>
</dbReference>
<dbReference type="InterPro" id="IPR022555">
    <property type="entry name" value="DUF2577"/>
</dbReference>
<gene>
    <name evidence="1" type="ORF">SJI18_21805</name>
</gene>
<reference evidence="1 2" key="1">
    <citation type="submission" date="2023-11" db="EMBL/GenBank/DDBJ databases">
        <title>Draft genome sequence of a psychrophilic Clostridium strain from permafrost water brine.</title>
        <authorList>
            <person name="Shcherbakova V.A."/>
            <person name="Trubitsyn V.E."/>
            <person name="Zakharyuk A.G."/>
        </authorList>
    </citation>
    <scope>NUCLEOTIDE SEQUENCE [LARGE SCALE GENOMIC DNA]</scope>
    <source>
        <strain evidence="1 2">14F</strain>
    </source>
</reference>
<proteinExistence type="predicted"/>
<evidence type="ECO:0000313" key="2">
    <source>
        <dbReference type="Proteomes" id="UP001498469"/>
    </source>
</evidence>
<organism evidence="1 2">
    <name type="scientific">Clostridium frigoriphilum</name>
    <dbReference type="NCBI Taxonomy" id="443253"/>
    <lineage>
        <taxon>Bacteria</taxon>
        <taxon>Bacillati</taxon>
        <taxon>Bacillota</taxon>
        <taxon>Clostridia</taxon>
        <taxon>Eubacteriales</taxon>
        <taxon>Clostridiaceae</taxon>
        <taxon>Clostridium</taxon>
    </lineage>
</organism>
<dbReference type="RefSeq" id="WP_216247930.1">
    <property type="nucleotide sequence ID" value="NZ_JAZHFS010000033.1"/>
</dbReference>
<comment type="caution">
    <text evidence="1">The sequence shown here is derived from an EMBL/GenBank/DDBJ whole genome shotgun (WGS) entry which is preliminary data.</text>
</comment>
<dbReference type="EMBL" id="JAZHFS010000033">
    <property type="protein sequence ID" value="MEF2114928.1"/>
    <property type="molecule type" value="Genomic_DNA"/>
</dbReference>
<evidence type="ECO:0000313" key="1">
    <source>
        <dbReference type="EMBL" id="MEF2114928.1"/>
    </source>
</evidence>
<dbReference type="Pfam" id="PF10844">
    <property type="entry name" value="DUF2577"/>
    <property type="match status" value="1"/>
</dbReference>